<name>A0AAN6DW82_9EURO</name>
<evidence type="ECO:0000313" key="3">
    <source>
        <dbReference type="Proteomes" id="UP001203852"/>
    </source>
</evidence>
<dbReference type="EMBL" id="MU404354">
    <property type="protein sequence ID" value="KAI1612717.1"/>
    <property type="molecule type" value="Genomic_DNA"/>
</dbReference>
<comment type="caution">
    <text evidence="2">The sequence shown here is derived from an EMBL/GenBank/DDBJ whole genome shotgun (WGS) entry which is preliminary data.</text>
</comment>
<dbReference type="Proteomes" id="UP001203852">
    <property type="component" value="Unassembled WGS sequence"/>
</dbReference>
<feature type="signal peptide" evidence="1">
    <location>
        <begin position="1"/>
        <end position="21"/>
    </location>
</feature>
<keyword evidence="3" id="KW-1185">Reference proteome</keyword>
<dbReference type="AlphaFoldDB" id="A0AAN6DW82"/>
<proteinExistence type="predicted"/>
<organism evidence="2 3">
    <name type="scientific">Exophiala viscosa</name>
    <dbReference type="NCBI Taxonomy" id="2486360"/>
    <lineage>
        <taxon>Eukaryota</taxon>
        <taxon>Fungi</taxon>
        <taxon>Dikarya</taxon>
        <taxon>Ascomycota</taxon>
        <taxon>Pezizomycotina</taxon>
        <taxon>Eurotiomycetes</taxon>
        <taxon>Chaetothyriomycetidae</taxon>
        <taxon>Chaetothyriales</taxon>
        <taxon>Herpotrichiellaceae</taxon>
        <taxon>Exophiala</taxon>
    </lineage>
</organism>
<reference evidence="2" key="1">
    <citation type="journal article" date="2022" name="bioRxiv">
        <title>Deciphering the potential niche of two novel black yeast fungi from a biological soil crust based on their genomes, phenotypes, and melanin regulation.</title>
        <authorList>
            <consortium name="DOE Joint Genome Institute"/>
            <person name="Carr E.C."/>
            <person name="Barton Q."/>
            <person name="Grambo S."/>
            <person name="Sullivan M."/>
            <person name="Renfro C.M."/>
            <person name="Kuo A."/>
            <person name="Pangilinan J."/>
            <person name="Lipzen A."/>
            <person name="Keymanesh K."/>
            <person name="Savage E."/>
            <person name="Barry K."/>
            <person name="Grigoriev I.V."/>
            <person name="Riekhof W.R."/>
            <person name="Harris S.S."/>
        </authorList>
    </citation>
    <scope>NUCLEOTIDE SEQUENCE</scope>
    <source>
        <strain evidence="2">JF 03-4F</strain>
    </source>
</reference>
<gene>
    <name evidence="2" type="ORF">EDD36DRAFT_244683</name>
</gene>
<evidence type="ECO:0000313" key="2">
    <source>
        <dbReference type="EMBL" id="KAI1612717.1"/>
    </source>
</evidence>
<accession>A0AAN6DW82</accession>
<feature type="chain" id="PRO_5042869015" evidence="1">
    <location>
        <begin position="22"/>
        <end position="164"/>
    </location>
</feature>
<keyword evidence="1" id="KW-0732">Signal</keyword>
<evidence type="ECO:0000256" key="1">
    <source>
        <dbReference type="SAM" id="SignalP"/>
    </source>
</evidence>
<sequence length="164" mass="16985">MTPFFATLLVSAAVILRSVTGQAISMDYREPLVDVLSICEAEIPSCTLLPQTVQAPCLYAADGQIIIATTTPTATAQISVSESGVTNTRLYDIASSVTPSAGSKPTTGSSRVVTVMTISPSSTSATKMVEAPRSAPGNVDFLSVLLTLSAMAVAEVFICKLGHD</sequence>
<protein>
    <submittedName>
        <fullName evidence="2">Uncharacterized protein</fullName>
    </submittedName>
</protein>